<accession>F0JCA2</accession>
<dbReference type="RefSeq" id="WP_014321828.1">
    <property type="nucleotide sequence ID" value="NC_016803.1"/>
</dbReference>
<evidence type="ECO:0000313" key="2">
    <source>
        <dbReference type="EMBL" id="EGB14400.1"/>
    </source>
</evidence>
<dbReference type="AlphaFoldDB" id="F0JCA2"/>
<dbReference type="OrthoDB" id="5379872at2"/>
<dbReference type="InterPro" id="IPR001173">
    <property type="entry name" value="Glyco_trans_2-like"/>
</dbReference>
<reference evidence="2 3" key="1">
    <citation type="journal article" date="2011" name="J. Bacteriol.">
        <title>Genome sequence of the mercury-methylating strain Desulfovibrio desulfuricans ND132.</title>
        <authorList>
            <person name="Brown S.D."/>
            <person name="Gilmour C.C."/>
            <person name="Kucken A.M."/>
            <person name="Wall J.D."/>
            <person name="Elias D.A."/>
            <person name="Brandt C.C."/>
            <person name="Podar M."/>
            <person name="Chertkov O."/>
            <person name="Held B."/>
            <person name="Bruce D.C."/>
            <person name="Detter J.C."/>
            <person name="Tapia R."/>
            <person name="Han C.S."/>
            <person name="Goodwin L.A."/>
            <person name="Cheng J.F."/>
            <person name="Pitluck S."/>
            <person name="Woyke T."/>
            <person name="Mikhailova N."/>
            <person name="Ivanova N.N."/>
            <person name="Han J."/>
            <person name="Lucas S."/>
            <person name="Lapidus A.L."/>
            <person name="Land M.L."/>
            <person name="Hauser L.J."/>
            <person name="Palumbo A.V."/>
        </authorList>
    </citation>
    <scope>NUCLEOTIDE SEQUENCE [LARGE SCALE GENOMIC DNA]</scope>
    <source>
        <strain evidence="2 3">ND132</strain>
    </source>
</reference>
<keyword evidence="3" id="KW-1185">Reference proteome</keyword>
<dbReference type="STRING" id="641491.DND132_1188"/>
<dbReference type="HOGENOM" id="CLU_025996_0_4_7"/>
<dbReference type="Pfam" id="PF00535">
    <property type="entry name" value="Glycos_transf_2"/>
    <property type="match status" value="1"/>
</dbReference>
<feature type="domain" description="Glycosyltransferase 2-like" evidence="1">
    <location>
        <begin position="5"/>
        <end position="128"/>
    </location>
</feature>
<dbReference type="Gene3D" id="3.90.550.10">
    <property type="entry name" value="Spore Coat Polysaccharide Biosynthesis Protein SpsA, Chain A"/>
    <property type="match status" value="1"/>
</dbReference>
<dbReference type="GO" id="GO:0016740">
    <property type="term" value="F:transferase activity"/>
    <property type="evidence" value="ECO:0007669"/>
    <property type="project" value="UniProtKB-KW"/>
</dbReference>
<keyword evidence="2" id="KW-0808">Transferase</keyword>
<dbReference type="SMR" id="F0JCA2"/>
<evidence type="ECO:0000259" key="1">
    <source>
        <dbReference type="Pfam" id="PF00535"/>
    </source>
</evidence>
<dbReference type="InterPro" id="IPR029044">
    <property type="entry name" value="Nucleotide-diphossugar_trans"/>
</dbReference>
<dbReference type="SUPFAM" id="SSF53448">
    <property type="entry name" value="Nucleotide-diphospho-sugar transferases"/>
    <property type="match status" value="1"/>
</dbReference>
<proteinExistence type="predicted"/>
<dbReference type="eggNOG" id="COG1216">
    <property type="taxonomic scope" value="Bacteria"/>
</dbReference>
<gene>
    <name evidence="2" type="ORF">DND132_1188</name>
</gene>
<protein>
    <submittedName>
        <fullName evidence="2">Glycosyl transferase family 2</fullName>
    </submittedName>
</protein>
<dbReference type="Proteomes" id="UP000007845">
    <property type="component" value="Chromosome"/>
</dbReference>
<dbReference type="InterPro" id="IPR050834">
    <property type="entry name" value="Glycosyltransf_2"/>
</dbReference>
<dbReference type="EMBL" id="CP003220">
    <property type="protein sequence ID" value="EGB14400.1"/>
    <property type="molecule type" value="Genomic_DNA"/>
</dbReference>
<evidence type="ECO:0000313" key="3">
    <source>
        <dbReference type="Proteomes" id="UP000007845"/>
    </source>
</evidence>
<dbReference type="PANTHER" id="PTHR43685:SF2">
    <property type="entry name" value="GLYCOSYLTRANSFERASE 2-LIKE DOMAIN-CONTAINING PROTEIN"/>
    <property type="match status" value="1"/>
</dbReference>
<dbReference type="PANTHER" id="PTHR43685">
    <property type="entry name" value="GLYCOSYLTRANSFERASE"/>
    <property type="match status" value="1"/>
</dbReference>
<sequence>MSKISVIMPCYNCEAFVGPAIESVLGQDYPDFELIFIDDGSTDGSSAVAEKYADDERFKAIWKSNGGVSSARNLGLDACTGDYVTFIDADDQQLPGNLRRKVELLDGNPEVVGVFGRFQMHDSADSERQPVDNMFPAPDVDVDGFMEFLLRYGMYYGLHSVAYRMSVVNGLRFDTELKLGEDFKFILEMASRGPHLSHDEYCALIRRGHNSITRRRARFTYSSERRLVTDFYREHPLRNMSLRDALSWQHVRFSKRYQGNLFFKTWKHALLALVLNPMNVYAYKHLIGQLVLQRSTYAVKQAE</sequence>
<dbReference type="KEGG" id="ddn:DND132_1188"/>
<organism evidence="2 3">
    <name type="scientific">Pseudodesulfovibrio mercurii</name>
    <dbReference type="NCBI Taxonomy" id="641491"/>
    <lineage>
        <taxon>Bacteria</taxon>
        <taxon>Pseudomonadati</taxon>
        <taxon>Thermodesulfobacteriota</taxon>
        <taxon>Desulfovibrionia</taxon>
        <taxon>Desulfovibrionales</taxon>
        <taxon>Desulfovibrionaceae</taxon>
    </lineage>
</organism>
<name>F0JCA2_9BACT</name>